<dbReference type="Pfam" id="PF02690">
    <property type="entry name" value="Na_Pi_cotrans"/>
    <property type="match status" value="1"/>
</dbReference>
<keyword evidence="5 7" id="KW-1133">Transmembrane helix</keyword>
<dbReference type="Proteomes" id="UP000186817">
    <property type="component" value="Unassembled WGS sequence"/>
</dbReference>
<evidence type="ECO:0000313" key="8">
    <source>
        <dbReference type="EMBL" id="OLP93155.1"/>
    </source>
</evidence>
<sequence>MKPVAAAKHTGDDGMSLRPFSDQVPQTVPFPSPLSGAVADAAEAGQPQSQAEFILYTTLRIIGVLASIYMFLMGLDMMGSSFLVLGGKGAGDLFTIVDNPVTGLMVGIIATVLVQSSSTSTSIVAACLLGFYASYWRLVPLIYILVMFVAVPGVVLAISLLYGASIAGGIVVTLLALGVVAGFIAWWWMGGCYKVVSKEQREERAAEMAAEMGEKPAEAAAEVRCSWGRYPNGIPGSQSLVTCQNGLLSPADFRCSLRSCALPKVSGAGDKCGEGAFVPHGQRCTPTCMDGFETEMIASDIIVTLPVTLAIPNGLFCAFVDDADEDECNDDGQDAALRLAQVQVAEREVRSRRVNASERLRMALRACRGLLPDQPPSRVPSKYSVGERLLCLDSSVSREVAVERNAEARQPGVSEVTFSQLHRADVHKVRSVSLNSARAKKAPRSARVLPSDMTSQEFYEHCKKHRDLADAGPNHGDINSQALDHVFGEILSAYTPRHCNISEVVADSLSKKARVSCQQATQEGRQVCGGFEEWRARKAVKDVLETRHLPAVVVHREAALKWALRNVEAKLAFGLFRGEATTETFYLRPPIYEGLTSRFGPEWAEVARRTPSPKLLKNPSGTLTDPARSIPLECRNGTMSGQFSCKPMRSCSAPDPKHIENVGDPVCLHGTSVLHGARCGAGCAPGYEPTVDPICKVGAPKHSSHG</sequence>
<name>A0A1Q9DDG0_SYMMI</name>
<evidence type="ECO:0000256" key="3">
    <source>
        <dbReference type="ARBA" id="ARBA00022475"/>
    </source>
</evidence>
<gene>
    <name evidence="8" type="primary">SLC34A1</name>
    <name evidence="8" type="ORF">AK812_SmicGene24969</name>
</gene>
<feature type="transmembrane region" description="Helical" evidence="7">
    <location>
        <begin position="142"/>
        <end position="162"/>
    </location>
</feature>
<keyword evidence="6 7" id="KW-0472">Membrane</keyword>
<dbReference type="AlphaFoldDB" id="A0A1Q9DDG0"/>
<comment type="caution">
    <text evidence="8">The sequence shown here is derived from an EMBL/GenBank/DDBJ whole genome shotgun (WGS) entry which is preliminary data.</text>
</comment>
<keyword evidence="9" id="KW-1185">Reference proteome</keyword>
<keyword evidence="4 7" id="KW-0812">Transmembrane</keyword>
<evidence type="ECO:0000256" key="4">
    <source>
        <dbReference type="ARBA" id="ARBA00022692"/>
    </source>
</evidence>
<evidence type="ECO:0000256" key="5">
    <source>
        <dbReference type="ARBA" id="ARBA00022989"/>
    </source>
</evidence>
<proteinExistence type="inferred from homology"/>
<evidence type="ECO:0000256" key="1">
    <source>
        <dbReference type="ARBA" id="ARBA00004651"/>
    </source>
</evidence>
<evidence type="ECO:0000256" key="6">
    <source>
        <dbReference type="ARBA" id="ARBA00023136"/>
    </source>
</evidence>
<dbReference type="InterPro" id="IPR003841">
    <property type="entry name" value="Na/Pi_transpt"/>
</dbReference>
<reference evidence="8 9" key="1">
    <citation type="submission" date="2016-02" db="EMBL/GenBank/DDBJ databases">
        <title>Genome analysis of coral dinoflagellate symbionts highlights evolutionary adaptations to a symbiotic lifestyle.</title>
        <authorList>
            <person name="Aranda M."/>
            <person name="Li Y."/>
            <person name="Liew Y.J."/>
            <person name="Baumgarten S."/>
            <person name="Simakov O."/>
            <person name="Wilson M."/>
            <person name="Piel J."/>
            <person name="Ashoor H."/>
            <person name="Bougouffa S."/>
            <person name="Bajic V.B."/>
            <person name="Ryu T."/>
            <person name="Ravasi T."/>
            <person name="Bayer T."/>
            <person name="Micklem G."/>
            <person name="Kim H."/>
            <person name="Bhak J."/>
            <person name="Lajeunesse T.C."/>
            <person name="Voolstra C.R."/>
        </authorList>
    </citation>
    <scope>NUCLEOTIDE SEQUENCE [LARGE SCALE GENOMIC DNA]</scope>
    <source>
        <strain evidence="8 9">CCMP2467</strain>
    </source>
</reference>
<keyword evidence="3" id="KW-1003">Cell membrane</keyword>
<organism evidence="8 9">
    <name type="scientific">Symbiodinium microadriaticum</name>
    <name type="common">Dinoflagellate</name>
    <name type="synonym">Zooxanthella microadriatica</name>
    <dbReference type="NCBI Taxonomy" id="2951"/>
    <lineage>
        <taxon>Eukaryota</taxon>
        <taxon>Sar</taxon>
        <taxon>Alveolata</taxon>
        <taxon>Dinophyceae</taxon>
        <taxon>Suessiales</taxon>
        <taxon>Symbiodiniaceae</taxon>
        <taxon>Symbiodinium</taxon>
    </lineage>
</organism>
<evidence type="ECO:0000256" key="2">
    <source>
        <dbReference type="ARBA" id="ARBA00005808"/>
    </source>
</evidence>
<evidence type="ECO:0000313" key="9">
    <source>
        <dbReference type="Proteomes" id="UP000186817"/>
    </source>
</evidence>
<evidence type="ECO:0000256" key="7">
    <source>
        <dbReference type="SAM" id="Phobius"/>
    </source>
</evidence>
<protein>
    <submittedName>
        <fullName evidence="8">Sodium-dependent phosphate transport protein 2A</fullName>
    </submittedName>
</protein>
<dbReference type="GO" id="GO:0044341">
    <property type="term" value="P:sodium-dependent phosphate transport"/>
    <property type="evidence" value="ECO:0007669"/>
    <property type="project" value="InterPro"/>
</dbReference>
<dbReference type="EMBL" id="LSRX01000593">
    <property type="protein sequence ID" value="OLP93155.1"/>
    <property type="molecule type" value="Genomic_DNA"/>
</dbReference>
<dbReference type="PANTHER" id="PTHR10010">
    <property type="entry name" value="SOLUTE CARRIER FAMILY 34 SODIUM PHOSPHATE , MEMBER 2-RELATED"/>
    <property type="match status" value="1"/>
</dbReference>
<dbReference type="GO" id="GO:0005436">
    <property type="term" value="F:sodium:phosphate symporter activity"/>
    <property type="evidence" value="ECO:0007669"/>
    <property type="project" value="InterPro"/>
</dbReference>
<dbReference type="OrthoDB" id="10659182at2759"/>
<comment type="similarity">
    <text evidence="2">Belongs to the SLC34A transporter family.</text>
</comment>
<comment type="subcellular location">
    <subcellularLocation>
        <location evidence="1">Cell membrane</location>
        <topology evidence="1">Multi-pass membrane protein</topology>
    </subcellularLocation>
</comment>
<dbReference type="GO" id="GO:0005886">
    <property type="term" value="C:plasma membrane"/>
    <property type="evidence" value="ECO:0007669"/>
    <property type="project" value="UniProtKB-SubCell"/>
</dbReference>
<feature type="transmembrane region" description="Helical" evidence="7">
    <location>
        <begin position="53"/>
        <end position="73"/>
    </location>
</feature>
<feature type="transmembrane region" description="Helical" evidence="7">
    <location>
        <begin position="169"/>
        <end position="189"/>
    </location>
</feature>
<dbReference type="PANTHER" id="PTHR10010:SF46">
    <property type="entry name" value="SODIUM-DEPENDENT PHOSPHATE TRANSPORT PROTEIN 2B"/>
    <property type="match status" value="1"/>
</dbReference>
<accession>A0A1Q9DDG0</accession>